<comment type="similarity">
    <text evidence="2 9">Belongs to the peptidase S26 family.</text>
</comment>
<keyword evidence="6 8" id="KW-0378">Hydrolase</keyword>
<keyword evidence="8" id="KW-0472">Membrane</keyword>
<comment type="subcellular location">
    <subcellularLocation>
        <location evidence="9">Membrane</location>
        <topology evidence="9">Single-pass type II membrane protein</topology>
    </subcellularLocation>
</comment>
<dbReference type="PANTHER" id="PTHR43390">
    <property type="entry name" value="SIGNAL PEPTIDASE I"/>
    <property type="match status" value="1"/>
</dbReference>
<feature type="transmembrane region" description="Helical" evidence="8">
    <location>
        <begin position="36"/>
        <end position="54"/>
    </location>
</feature>
<feature type="domain" description="Peptidase S26" evidence="10">
    <location>
        <begin position="112"/>
        <end position="286"/>
    </location>
</feature>
<dbReference type="Pfam" id="PF10502">
    <property type="entry name" value="Peptidase_S26"/>
    <property type="match status" value="1"/>
</dbReference>
<dbReference type="InterPro" id="IPR019758">
    <property type="entry name" value="Pept_S26A_signal_pept_1_CS"/>
</dbReference>
<comment type="catalytic activity">
    <reaction evidence="1 8">
        <text>Cleavage of hydrophobic, N-terminal signal or leader sequences from secreted and periplasmic proteins.</text>
        <dbReference type="EC" id="3.4.21.89"/>
    </reaction>
</comment>
<dbReference type="Gene3D" id="2.10.109.10">
    <property type="entry name" value="Umud Fragment, subunit A"/>
    <property type="match status" value="1"/>
</dbReference>
<dbReference type="EC" id="3.4.21.89" evidence="3 8"/>
<evidence type="ECO:0000256" key="5">
    <source>
        <dbReference type="ARBA" id="ARBA00022670"/>
    </source>
</evidence>
<dbReference type="InterPro" id="IPR000223">
    <property type="entry name" value="Pept_S26A_signal_pept_1"/>
</dbReference>
<dbReference type="InterPro" id="IPR019757">
    <property type="entry name" value="Pept_S26A_signal_pept_1_Lys-AS"/>
</dbReference>
<dbReference type="InterPro" id="IPR019533">
    <property type="entry name" value="Peptidase_S26"/>
</dbReference>
<gene>
    <name evidence="11" type="primary">lepB</name>
    <name evidence="11" type="ORF">ENQ76_10630</name>
</gene>
<feature type="active site" evidence="7">
    <location>
        <position position="181"/>
    </location>
</feature>
<evidence type="ECO:0000256" key="8">
    <source>
        <dbReference type="RuleBase" id="RU003993"/>
    </source>
</evidence>
<sequence>MSSSLSLERKPWVAASLSMLCCGLGQIYCGRAGRGLVLYSLSMMFGPLVVATVLSGSSVIWLVVFLVNLAAVVVVTLWSIFDAHGIAKRMAGQPYEPRDYNHPAVYWLMALVTVPYALGLALFLRANVVEAFAIPSSSMAPTLIPGDRLLANKLGIGARHLERGELVIFRYSANRQQRYVKRIIGLPGDTVELRDGEVILNGQPLKREPIGPSATGDKQLVYEWNGGRRYQILIGPDDDGVDMSPQTVPDGAYFVLGDNRGQSLDSRKFNAVPHGEIVGVATYLYWPAGNTDRFGVIP</sequence>
<dbReference type="CDD" id="cd06530">
    <property type="entry name" value="S26_SPase_I"/>
    <property type="match status" value="1"/>
</dbReference>
<dbReference type="GO" id="GO:0009003">
    <property type="term" value="F:signal peptidase activity"/>
    <property type="evidence" value="ECO:0007669"/>
    <property type="project" value="UniProtKB-EC"/>
</dbReference>
<evidence type="ECO:0000313" key="11">
    <source>
        <dbReference type="EMBL" id="HEN15907.1"/>
    </source>
</evidence>
<dbReference type="PROSITE" id="PS00761">
    <property type="entry name" value="SPASE_I_3"/>
    <property type="match status" value="1"/>
</dbReference>
<dbReference type="PROSITE" id="PS00501">
    <property type="entry name" value="SPASE_I_1"/>
    <property type="match status" value="1"/>
</dbReference>
<comment type="caution">
    <text evidence="11">The sequence shown here is derived from an EMBL/GenBank/DDBJ whole genome shotgun (WGS) entry which is preliminary data.</text>
</comment>
<dbReference type="GO" id="GO:0016020">
    <property type="term" value="C:membrane"/>
    <property type="evidence" value="ECO:0007669"/>
    <property type="project" value="UniProtKB-SubCell"/>
</dbReference>
<evidence type="ECO:0000256" key="1">
    <source>
        <dbReference type="ARBA" id="ARBA00000677"/>
    </source>
</evidence>
<dbReference type="EMBL" id="DSOK01000299">
    <property type="protein sequence ID" value="HEN15907.1"/>
    <property type="molecule type" value="Genomic_DNA"/>
</dbReference>
<feature type="transmembrane region" description="Helical" evidence="8">
    <location>
        <begin position="60"/>
        <end position="83"/>
    </location>
</feature>
<evidence type="ECO:0000256" key="9">
    <source>
        <dbReference type="RuleBase" id="RU362042"/>
    </source>
</evidence>
<evidence type="ECO:0000256" key="4">
    <source>
        <dbReference type="ARBA" id="ARBA00019232"/>
    </source>
</evidence>
<evidence type="ECO:0000256" key="2">
    <source>
        <dbReference type="ARBA" id="ARBA00009370"/>
    </source>
</evidence>
<keyword evidence="8" id="KW-0812">Transmembrane</keyword>
<dbReference type="PRINTS" id="PR00727">
    <property type="entry name" value="LEADERPTASE"/>
</dbReference>
<evidence type="ECO:0000259" key="10">
    <source>
        <dbReference type="Pfam" id="PF10502"/>
    </source>
</evidence>
<comment type="caution">
    <text evidence="9">Lacks conserved residue(s) required for the propagation of feature annotation.</text>
</comment>
<dbReference type="InterPro" id="IPR019756">
    <property type="entry name" value="Pept_S26A_signal_pept_1_Ser-AS"/>
</dbReference>
<evidence type="ECO:0000256" key="7">
    <source>
        <dbReference type="PIRSR" id="PIRSR600223-1"/>
    </source>
</evidence>
<dbReference type="InterPro" id="IPR036286">
    <property type="entry name" value="LexA/Signal_pep-like_sf"/>
</dbReference>
<dbReference type="PANTHER" id="PTHR43390:SF1">
    <property type="entry name" value="CHLOROPLAST PROCESSING PEPTIDASE"/>
    <property type="match status" value="1"/>
</dbReference>
<evidence type="ECO:0000256" key="6">
    <source>
        <dbReference type="ARBA" id="ARBA00022801"/>
    </source>
</evidence>
<organism evidence="11">
    <name type="scientific">Schlesneria paludicola</name>
    <dbReference type="NCBI Taxonomy" id="360056"/>
    <lineage>
        <taxon>Bacteria</taxon>
        <taxon>Pseudomonadati</taxon>
        <taxon>Planctomycetota</taxon>
        <taxon>Planctomycetia</taxon>
        <taxon>Planctomycetales</taxon>
        <taxon>Planctomycetaceae</taxon>
        <taxon>Schlesneria</taxon>
    </lineage>
</organism>
<dbReference type="PROSITE" id="PS00760">
    <property type="entry name" value="SPASE_I_2"/>
    <property type="match status" value="1"/>
</dbReference>
<protein>
    <recommendedName>
        <fullName evidence="4 8">Signal peptidase I</fullName>
        <ecNumber evidence="3 8">3.4.21.89</ecNumber>
    </recommendedName>
</protein>
<dbReference type="AlphaFoldDB" id="A0A7C2K1E1"/>
<reference evidence="11" key="1">
    <citation type="journal article" date="2020" name="mSystems">
        <title>Genome- and Community-Level Interaction Insights into Carbon Utilization and Element Cycling Functions of Hydrothermarchaeota in Hydrothermal Sediment.</title>
        <authorList>
            <person name="Zhou Z."/>
            <person name="Liu Y."/>
            <person name="Xu W."/>
            <person name="Pan J."/>
            <person name="Luo Z.H."/>
            <person name="Li M."/>
        </authorList>
    </citation>
    <scope>NUCLEOTIDE SEQUENCE [LARGE SCALE GENOMIC DNA]</scope>
    <source>
        <strain evidence="11">SpSt-339</strain>
    </source>
</reference>
<dbReference type="GO" id="GO:0006465">
    <property type="term" value="P:signal peptide processing"/>
    <property type="evidence" value="ECO:0007669"/>
    <property type="project" value="InterPro"/>
</dbReference>
<feature type="transmembrane region" description="Helical" evidence="8">
    <location>
        <begin position="104"/>
        <end position="124"/>
    </location>
</feature>
<name>A0A7C2K1E1_9PLAN</name>
<keyword evidence="5 8" id="KW-0645">Protease</keyword>
<dbReference type="SUPFAM" id="SSF51306">
    <property type="entry name" value="LexA/Signal peptidase"/>
    <property type="match status" value="1"/>
</dbReference>
<feature type="active site" evidence="7">
    <location>
        <position position="138"/>
    </location>
</feature>
<evidence type="ECO:0000256" key="3">
    <source>
        <dbReference type="ARBA" id="ARBA00013208"/>
    </source>
</evidence>
<dbReference type="GO" id="GO:0004252">
    <property type="term" value="F:serine-type endopeptidase activity"/>
    <property type="evidence" value="ECO:0007669"/>
    <property type="project" value="InterPro"/>
</dbReference>
<accession>A0A7C2K1E1</accession>
<keyword evidence="8" id="KW-1133">Transmembrane helix</keyword>
<dbReference type="NCBIfam" id="TIGR02227">
    <property type="entry name" value="sigpep_I_bact"/>
    <property type="match status" value="1"/>
</dbReference>
<proteinExistence type="inferred from homology"/>